<name>I2Q032_9BACT</name>
<organism evidence="1">
    <name type="scientific">Desulfovibrio sp. U5L</name>
    <dbReference type="NCBI Taxonomy" id="596152"/>
    <lineage>
        <taxon>Bacteria</taxon>
        <taxon>Pseudomonadati</taxon>
        <taxon>Thermodesulfobacteriota</taxon>
        <taxon>Desulfovibrionia</taxon>
        <taxon>Desulfovibrionales</taxon>
        <taxon>Desulfovibrionaceae</taxon>
        <taxon>Desulfovibrio</taxon>
    </lineage>
</organism>
<dbReference type="STRING" id="596152.DesU5LDRAFT_1449"/>
<dbReference type="EMBL" id="JH600068">
    <property type="protein sequence ID" value="EIG53138.1"/>
    <property type="molecule type" value="Genomic_DNA"/>
</dbReference>
<protein>
    <submittedName>
        <fullName evidence="1">Uncharacterized protein</fullName>
    </submittedName>
</protein>
<dbReference type="HOGENOM" id="CLU_2408532_0_0_7"/>
<dbReference type="AlphaFoldDB" id="I2Q032"/>
<accession>I2Q032</accession>
<sequence>MKSNCVPTVCEQKMPVRPLFGLQDNLNDIAEMAESISRLVVERVGEIIGLYPEAPCGSTETPCGSDFLSRARSDSSRIRAALAAISEEMNRL</sequence>
<proteinExistence type="predicted"/>
<reference evidence="1" key="1">
    <citation type="submission" date="2011-11" db="EMBL/GenBank/DDBJ databases">
        <title>Improved High-Quality Draft sequence of Desulfovibrio sp. U5L.</title>
        <authorList>
            <consortium name="US DOE Joint Genome Institute"/>
            <person name="Lucas S."/>
            <person name="Han J."/>
            <person name="Lapidus A."/>
            <person name="Cheng J.-F."/>
            <person name="Goodwin L."/>
            <person name="Pitluck S."/>
            <person name="Peters L."/>
            <person name="Ovchinnikova G."/>
            <person name="Held B."/>
            <person name="Detter J.C."/>
            <person name="Han C."/>
            <person name="Tapia R."/>
            <person name="Land M."/>
            <person name="Hauser L."/>
            <person name="Kyrpides N."/>
            <person name="Ivanova N."/>
            <person name="Pagani I."/>
            <person name="Gabster J."/>
            <person name="Walker C."/>
            <person name="Stolyar S."/>
            <person name="Stahl D."/>
            <person name="Arkin A."/>
            <person name="Dehal P."/>
            <person name="Hazen T."/>
            <person name="Woyke T."/>
        </authorList>
    </citation>
    <scope>NUCLEOTIDE SEQUENCE [LARGE SCALE GENOMIC DNA]</scope>
    <source>
        <strain evidence="1">U5L</strain>
    </source>
</reference>
<gene>
    <name evidence="1" type="ORF">DesU5LDRAFT_1449</name>
</gene>
<evidence type="ECO:0000313" key="1">
    <source>
        <dbReference type="EMBL" id="EIG53138.1"/>
    </source>
</evidence>